<name>A0A4Q9PMG4_9APHY</name>
<evidence type="ECO:0000313" key="2">
    <source>
        <dbReference type="Proteomes" id="UP000292082"/>
    </source>
</evidence>
<sequence length="102" mass="11391">MTGAAADGRLLWDFFLPASIPRLRCFSGCLCTTVYGAGSLRRCRGISIEEYGSCTEVRTIPEVRAAFRLACLVPRLTLSSPVQTVSLSLYRNQYDSFYVNFH</sequence>
<evidence type="ECO:0000313" key="1">
    <source>
        <dbReference type="EMBL" id="TBU55429.1"/>
    </source>
</evidence>
<proteinExistence type="predicted"/>
<protein>
    <submittedName>
        <fullName evidence="1">Uncharacterized protein</fullName>
    </submittedName>
</protein>
<organism evidence="1 2">
    <name type="scientific">Dichomitus squalens</name>
    <dbReference type="NCBI Taxonomy" id="114155"/>
    <lineage>
        <taxon>Eukaryota</taxon>
        <taxon>Fungi</taxon>
        <taxon>Dikarya</taxon>
        <taxon>Basidiomycota</taxon>
        <taxon>Agaricomycotina</taxon>
        <taxon>Agaricomycetes</taxon>
        <taxon>Polyporales</taxon>
        <taxon>Polyporaceae</taxon>
        <taxon>Dichomitus</taxon>
    </lineage>
</organism>
<keyword evidence="2" id="KW-1185">Reference proteome</keyword>
<dbReference type="Proteomes" id="UP000292082">
    <property type="component" value="Unassembled WGS sequence"/>
</dbReference>
<dbReference type="AlphaFoldDB" id="A0A4Q9PMG4"/>
<reference evidence="1 2" key="1">
    <citation type="submission" date="2019-01" db="EMBL/GenBank/DDBJ databases">
        <title>Draft genome sequences of three monokaryotic isolates of the white-rot basidiomycete fungus Dichomitus squalens.</title>
        <authorList>
            <consortium name="DOE Joint Genome Institute"/>
            <person name="Lopez S.C."/>
            <person name="Andreopoulos B."/>
            <person name="Pangilinan J."/>
            <person name="Lipzen A."/>
            <person name="Riley R."/>
            <person name="Ahrendt S."/>
            <person name="Ng V."/>
            <person name="Barry K."/>
            <person name="Daum C."/>
            <person name="Grigoriev I.V."/>
            <person name="Hilden K.S."/>
            <person name="Makela M.R."/>
            <person name="de Vries R.P."/>
        </authorList>
    </citation>
    <scope>NUCLEOTIDE SEQUENCE [LARGE SCALE GENOMIC DNA]</scope>
    <source>
        <strain evidence="1 2">CBS 464.89</strain>
    </source>
</reference>
<gene>
    <name evidence="1" type="ORF">BD310DRAFT_933636</name>
</gene>
<accession>A0A4Q9PMG4</accession>
<dbReference type="EMBL" id="ML145168">
    <property type="protein sequence ID" value="TBU55429.1"/>
    <property type="molecule type" value="Genomic_DNA"/>
</dbReference>